<dbReference type="Gene3D" id="3.20.20.105">
    <property type="entry name" value="Queuine tRNA-ribosyltransferase-like"/>
    <property type="match status" value="1"/>
</dbReference>
<dbReference type="NCBIfam" id="NF041059">
    <property type="entry name" value="DpdA"/>
    <property type="match status" value="1"/>
</dbReference>
<sequence length="470" mass="53954">MTTFNYYFPDNLDFVDPKFNGITNEKTKHHRKYDDDAYPHEILKELPYNGMLVSLAGVGTMQKKGKYYTQELTEDFYYYGAKKFLRLNQDKYSSVLLMGDCGAFDYVNEPEPPFTIDELIEFYDRGGFDCGISLDHIVFPYAKDDEALKAMDYADIREAERRIKITLDNAVLFLERSKVLNTSKGKSFIPYGVAHGFSKESFISSVKKLEEIGYTHITIGGMIKSKTPDLLDLLETLSSIKKKETQFHLLGICRFENIPAYAKYGVTSADSTSPLMQGIKAGKYFEFNDDAHELIQSLSIRIRQCDHDNVQKLIDKHRHEIRSLVVKMLNNNEMDIDLSNNALSTNECVKRLETDCIKKLKQYDATGEHFDATFKALMAYEKVTTADHLAEITPVKQAILNKDKLRVKKFLLERPWKTCTCGVCESGIMNIIFRSNQTNRRRGIHNLAMVTKHKDKVIDDMKSTMIKANK</sequence>
<dbReference type="GO" id="GO:0006400">
    <property type="term" value="P:tRNA modification"/>
    <property type="evidence" value="ECO:0007669"/>
    <property type="project" value="InterPro"/>
</dbReference>
<organism evidence="1 2">
    <name type="scientific">Colwellia psychrerythraea (strain 34H / ATCC BAA-681)</name>
    <name type="common">Vibrio psychroerythus</name>
    <dbReference type="NCBI Taxonomy" id="167879"/>
    <lineage>
        <taxon>Bacteria</taxon>
        <taxon>Pseudomonadati</taxon>
        <taxon>Pseudomonadota</taxon>
        <taxon>Gammaproteobacteria</taxon>
        <taxon>Alteromonadales</taxon>
        <taxon>Colwelliaceae</taxon>
        <taxon>Colwellia</taxon>
    </lineage>
</organism>
<reference evidence="1" key="1">
    <citation type="journal article" date="2005" name="Proc. Natl. Acad. Sci. U.S.A.">
        <title>The psychrophilic lifestyle as revealed by the genome sequence of Colwellia psychrerythraea 34H through genomic and proteomic analyses.</title>
        <authorList>
            <person name="Methe B.A."/>
            <person name="Nelson K.E."/>
            <person name="Deming J.W."/>
            <person name="Momen B."/>
            <person name="Melamud E."/>
            <person name="Zhang X."/>
            <person name="Moult J."/>
            <person name="Madupu R."/>
            <person name="Nelson W.C."/>
            <person name="Dodson R.J."/>
            <person name="Brinkac L.M."/>
            <person name="Daugherty S.C."/>
            <person name="Durkin A.S."/>
            <person name="DeBoy R.T."/>
            <person name="Kolonay J.F."/>
            <person name="Sullivan S.A."/>
            <person name="Zhou L."/>
            <person name="Davidsen T.M."/>
            <person name="Wu M."/>
            <person name="Huston A.L."/>
            <person name="Lewis M."/>
            <person name="Weaver B."/>
            <person name="Weidman J.F."/>
            <person name="Khouri H."/>
            <person name="Utterback T.R."/>
            <person name="Feldblyum T.V."/>
            <person name="Fraser C.M."/>
        </authorList>
    </citation>
    <scope>NUCLEOTIDE SEQUENCE [LARGE SCALE GENOMIC DNA]</scope>
    <source>
        <strain evidence="1">34H</strain>
    </source>
</reference>
<dbReference type="HOGENOM" id="CLU_034347_0_0_6"/>
<proteinExistence type="predicted"/>
<accession>Q47ZY4</accession>
<gene>
    <name evidence="1" type="ordered locus">CPS_2935</name>
</gene>
<dbReference type="STRING" id="167879.CPS_2935"/>
<dbReference type="EMBL" id="CP000083">
    <property type="protein sequence ID" value="AAZ28030.1"/>
    <property type="molecule type" value="Genomic_DNA"/>
</dbReference>
<dbReference type="InterPro" id="IPR036511">
    <property type="entry name" value="TGT-like_sf"/>
</dbReference>
<evidence type="ECO:0008006" key="3">
    <source>
        <dbReference type="Google" id="ProtNLM"/>
    </source>
</evidence>
<protein>
    <recommendedName>
        <fullName evidence="3">tRNA-guanine(15) transglycosylase-like domain-containing protein</fullName>
    </recommendedName>
</protein>
<dbReference type="Proteomes" id="UP000000547">
    <property type="component" value="Chromosome"/>
</dbReference>
<dbReference type="RefSeq" id="WP_011043727.1">
    <property type="nucleotide sequence ID" value="NC_003910.7"/>
</dbReference>
<dbReference type="AlphaFoldDB" id="Q47ZY4"/>
<dbReference type="SUPFAM" id="SSF51713">
    <property type="entry name" value="tRNA-guanine transglycosylase"/>
    <property type="match status" value="1"/>
</dbReference>
<evidence type="ECO:0000313" key="1">
    <source>
        <dbReference type="EMBL" id="AAZ28030.1"/>
    </source>
</evidence>
<name>Q47ZY4_COLP3</name>
<dbReference type="InterPro" id="IPR053537">
    <property type="entry name" value="DNA-guanine_TGase"/>
</dbReference>
<dbReference type="KEGG" id="cps:CPS_2935"/>
<evidence type="ECO:0000313" key="2">
    <source>
        <dbReference type="Proteomes" id="UP000000547"/>
    </source>
</evidence>